<dbReference type="Gene3D" id="3.20.20.190">
    <property type="entry name" value="Phosphatidylinositol (PI) phosphodiesterase"/>
    <property type="match status" value="1"/>
</dbReference>
<protein>
    <submittedName>
        <fullName evidence="2">Glycerophosphodiester phosphodiesterase</fullName>
    </submittedName>
</protein>
<organism evidence="2 3">
    <name type="scientific">Euzebyella marina</name>
    <dbReference type="NCBI Taxonomy" id="1761453"/>
    <lineage>
        <taxon>Bacteria</taxon>
        <taxon>Pseudomonadati</taxon>
        <taxon>Bacteroidota</taxon>
        <taxon>Flavobacteriia</taxon>
        <taxon>Flavobacteriales</taxon>
        <taxon>Flavobacteriaceae</taxon>
        <taxon>Euzebyella</taxon>
    </lineage>
</organism>
<accession>A0A3G2LC24</accession>
<dbReference type="AlphaFoldDB" id="A0A3G2LC24"/>
<proteinExistence type="predicted"/>
<reference evidence="2 3" key="1">
    <citation type="submission" date="2018-08" db="EMBL/GenBank/DDBJ databases">
        <title>The reduced genetic potential of extracellular carbohydrate catabolism in Euzebyella marina RN62, a Flavobacteriia bacterium isolated from the hadal water.</title>
        <authorList>
            <person name="Xue C."/>
        </authorList>
    </citation>
    <scope>NUCLEOTIDE SEQUENCE [LARGE SCALE GENOMIC DNA]</scope>
    <source>
        <strain evidence="2 3">RN62</strain>
    </source>
</reference>
<evidence type="ECO:0000313" key="2">
    <source>
        <dbReference type="EMBL" id="AYN69807.1"/>
    </source>
</evidence>
<gene>
    <name evidence="2" type="ORF">D1013_18320</name>
</gene>
<dbReference type="PROSITE" id="PS51704">
    <property type="entry name" value="GP_PDE"/>
    <property type="match status" value="1"/>
</dbReference>
<feature type="domain" description="GP-PDE" evidence="1">
    <location>
        <begin position="6"/>
        <end position="231"/>
    </location>
</feature>
<evidence type="ECO:0000259" key="1">
    <source>
        <dbReference type="PROSITE" id="PS51704"/>
    </source>
</evidence>
<dbReference type="KEGG" id="emar:D1013_18320"/>
<name>A0A3G2LC24_9FLAO</name>
<dbReference type="GO" id="GO:0008081">
    <property type="term" value="F:phosphoric diester hydrolase activity"/>
    <property type="evidence" value="ECO:0007669"/>
    <property type="project" value="InterPro"/>
</dbReference>
<dbReference type="PANTHER" id="PTHR46211">
    <property type="entry name" value="GLYCEROPHOSPHORYL DIESTER PHOSPHODIESTERASE"/>
    <property type="match status" value="1"/>
</dbReference>
<dbReference type="Proteomes" id="UP000276309">
    <property type="component" value="Chromosome"/>
</dbReference>
<dbReference type="InterPro" id="IPR030395">
    <property type="entry name" value="GP_PDE_dom"/>
</dbReference>
<dbReference type="InterPro" id="IPR017946">
    <property type="entry name" value="PLC-like_Pdiesterase_TIM-brl"/>
</dbReference>
<dbReference type="SUPFAM" id="SSF51695">
    <property type="entry name" value="PLC-like phosphodiesterases"/>
    <property type="match status" value="1"/>
</dbReference>
<dbReference type="PANTHER" id="PTHR46211:SF14">
    <property type="entry name" value="GLYCEROPHOSPHODIESTER PHOSPHODIESTERASE"/>
    <property type="match status" value="1"/>
</dbReference>
<dbReference type="OrthoDB" id="384721at2"/>
<dbReference type="EMBL" id="CP032050">
    <property type="protein sequence ID" value="AYN69807.1"/>
    <property type="molecule type" value="Genomic_DNA"/>
</dbReference>
<keyword evidence="3" id="KW-1185">Reference proteome</keyword>
<dbReference type="Pfam" id="PF03009">
    <property type="entry name" value="GDPD"/>
    <property type="match status" value="1"/>
</dbReference>
<sequence length="231" mass="26001">MGQKKPIIIGHRGAMGHETENTLASIKSAIALKVDMIEIDVFKLKNGEVVVFHDDTVDRLTDAKGHIEDFSFEELRKLVVKGGHAIPTLEEVLDVMDAEVDLNIELKGANTSERVNEIVESYIKQHGWKLQNFIISSFRWDELEKMREVNKEIAIAVLTGEDPVDAIPVAKKLNAVAVNPSYKQLTAENNVKLKEAGLKIYPWTVNEPQDIIKMKRFGVDGIITNYPERIN</sequence>
<dbReference type="GO" id="GO:0006629">
    <property type="term" value="P:lipid metabolic process"/>
    <property type="evidence" value="ECO:0007669"/>
    <property type="project" value="InterPro"/>
</dbReference>
<evidence type="ECO:0000313" key="3">
    <source>
        <dbReference type="Proteomes" id="UP000276309"/>
    </source>
</evidence>